<evidence type="ECO:0000256" key="5">
    <source>
        <dbReference type="RuleBase" id="RU000363"/>
    </source>
</evidence>
<dbReference type="InterPro" id="IPR020904">
    <property type="entry name" value="Sc_DH/Rdtase_CS"/>
</dbReference>
<dbReference type="InParanoid" id="A0A074XYC3"/>
<reference evidence="6 7" key="1">
    <citation type="journal article" date="2014" name="BMC Genomics">
        <title>Genome sequencing of four Aureobasidium pullulans varieties: biotechnological potential, stress tolerance, and description of new species.</title>
        <authorList>
            <person name="Gostin Ar C."/>
            <person name="Ohm R.A."/>
            <person name="Kogej T."/>
            <person name="Sonjak S."/>
            <person name="Turk M."/>
            <person name="Zajc J."/>
            <person name="Zalar P."/>
            <person name="Grube M."/>
            <person name="Sun H."/>
            <person name="Han J."/>
            <person name="Sharma A."/>
            <person name="Chiniquy J."/>
            <person name="Ngan C.Y."/>
            <person name="Lipzen A."/>
            <person name="Barry K."/>
            <person name="Grigoriev I.V."/>
            <person name="Gunde-Cimerman N."/>
        </authorList>
    </citation>
    <scope>NUCLEOTIDE SEQUENCE [LARGE SCALE GENOMIC DNA]</scope>
    <source>
        <strain evidence="6 7">EXF-2481</strain>
    </source>
</reference>
<dbReference type="STRING" id="1043005.A0A074XYC3"/>
<dbReference type="PIRSF" id="PIRSF000126">
    <property type="entry name" value="11-beta-HSD1"/>
    <property type="match status" value="1"/>
</dbReference>
<dbReference type="Gene3D" id="3.40.50.720">
    <property type="entry name" value="NAD(P)-binding Rossmann-like Domain"/>
    <property type="match status" value="1"/>
</dbReference>
<dbReference type="Pfam" id="PF00106">
    <property type="entry name" value="adh_short"/>
    <property type="match status" value="1"/>
</dbReference>
<dbReference type="Proteomes" id="UP000030641">
    <property type="component" value="Unassembled WGS sequence"/>
</dbReference>
<dbReference type="PANTHER" id="PTHR43899:SF13">
    <property type="entry name" value="RH59310P"/>
    <property type="match status" value="1"/>
</dbReference>
<keyword evidence="4" id="KW-0560">Oxidoreductase</keyword>
<evidence type="ECO:0000256" key="4">
    <source>
        <dbReference type="ARBA" id="ARBA00023002"/>
    </source>
</evidence>
<dbReference type="InterPro" id="IPR051019">
    <property type="entry name" value="VLCFA-Steroid_DH"/>
</dbReference>
<keyword evidence="7" id="KW-1185">Reference proteome</keyword>
<evidence type="ECO:0000256" key="1">
    <source>
        <dbReference type="ARBA" id="ARBA00004240"/>
    </source>
</evidence>
<dbReference type="SUPFAM" id="SSF51735">
    <property type="entry name" value="NAD(P)-binding Rossmann-fold domains"/>
    <property type="match status" value="1"/>
</dbReference>
<dbReference type="InterPro" id="IPR002347">
    <property type="entry name" value="SDR_fam"/>
</dbReference>
<evidence type="ECO:0000313" key="6">
    <source>
        <dbReference type="EMBL" id="KEQ90563.1"/>
    </source>
</evidence>
<dbReference type="OrthoDB" id="10253736at2759"/>
<dbReference type="EMBL" id="KL584789">
    <property type="protein sequence ID" value="KEQ90563.1"/>
    <property type="molecule type" value="Genomic_DNA"/>
</dbReference>
<dbReference type="GeneID" id="25367828"/>
<dbReference type="HOGENOM" id="CLU_010194_2_1_1"/>
<evidence type="ECO:0000256" key="2">
    <source>
        <dbReference type="ARBA" id="ARBA00006484"/>
    </source>
</evidence>
<dbReference type="PANTHER" id="PTHR43899">
    <property type="entry name" value="RH59310P"/>
    <property type="match status" value="1"/>
</dbReference>
<dbReference type="GO" id="GO:0005783">
    <property type="term" value="C:endoplasmic reticulum"/>
    <property type="evidence" value="ECO:0007669"/>
    <property type="project" value="UniProtKB-SubCell"/>
</dbReference>
<protein>
    <recommendedName>
        <fullName evidence="8">NAD(P)-binding protein</fullName>
    </recommendedName>
</protein>
<proteinExistence type="inferred from homology"/>
<comment type="subcellular location">
    <subcellularLocation>
        <location evidence="1">Endoplasmic reticulum</location>
    </subcellularLocation>
</comment>
<dbReference type="OMA" id="PEFGMSI"/>
<dbReference type="GO" id="GO:0016491">
    <property type="term" value="F:oxidoreductase activity"/>
    <property type="evidence" value="ECO:0007669"/>
    <property type="project" value="UniProtKB-KW"/>
</dbReference>
<dbReference type="PRINTS" id="PR00080">
    <property type="entry name" value="SDRFAMILY"/>
</dbReference>
<evidence type="ECO:0008006" key="8">
    <source>
        <dbReference type="Google" id="ProtNLM"/>
    </source>
</evidence>
<dbReference type="AlphaFoldDB" id="A0A074XYC3"/>
<organism evidence="6 7">
    <name type="scientific">Aureobasidium subglaciale (strain EXF-2481)</name>
    <name type="common">Aureobasidium pullulans var. subglaciale</name>
    <dbReference type="NCBI Taxonomy" id="1043005"/>
    <lineage>
        <taxon>Eukaryota</taxon>
        <taxon>Fungi</taxon>
        <taxon>Dikarya</taxon>
        <taxon>Ascomycota</taxon>
        <taxon>Pezizomycotina</taxon>
        <taxon>Dothideomycetes</taxon>
        <taxon>Dothideomycetidae</taxon>
        <taxon>Dothideales</taxon>
        <taxon>Saccotheciaceae</taxon>
        <taxon>Aureobasidium</taxon>
    </lineage>
</organism>
<comment type="similarity">
    <text evidence="2 5">Belongs to the short-chain dehydrogenases/reductases (SDR) family.</text>
</comment>
<evidence type="ECO:0000256" key="3">
    <source>
        <dbReference type="ARBA" id="ARBA00022857"/>
    </source>
</evidence>
<keyword evidence="3" id="KW-0521">NADP</keyword>
<sequence length="275" mass="29118">MTLADLDFSSSTALVTGGSSGIGRAIAEELVARGVRRLVLVGRDQDKLSKVAGEIEASAANLSIRTIKADLTTHEGPQNIQKEVDGWDWTIDILVNNAGFAREYVFGKDTANDSSLANIDLLVRSLVDMSLRFLPGMVERRKGGILNLGSTAGHQPVPYTAVYAASKAFVISFSQSVREENLHQDTGVRIACIVPGVTSTNLTGKGTGEQRGAIDKVGIDKPSDVAKAAVKAFEENAAARVVGWNNAIFQTAVTMLPQSLVANVVARVRGAPGDE</sequence>
<dbReference type="PRINTS" id="PR00081">
    <property type="entry name" value="GDHRDH"/>
</dbReference>
<gene>
    <name evidence="6" type="ORF">AUEXF2481DRAFT_45015</name>
</gene>
<dbReference type="PROSITE" id="PS00061">
    <property type="entry name" value="ADH_SHORT"/>
    <property type="match status" value="1"/>
</dbReference>
<dbReference type="InterPro" id="IPR036291">
    <property type="entry name" value="NAD(P)-bd_dom_sf"/>
</dbReference>
<accession>A0A074XYC3</accession>
<name>A0A074XYC3_AURSE</name>
<dbReference type="RefSeq" id="XP_013339030.1">
    <property type="nucleotide sequence ID" value="XM_013483576.1"/>
</dbReference>
<evidence type="ECO:0000313" key="7">
    <source>
        <dbReference type="Proteomes" id="UP000030641"/>
    </source>
</evidence>